<evidence type="ECO:0000313" key="3">
    <source>
        <dbReference type="Proteomes" id="UP000193006"/>
    </source>
</evidence>
<evidence type="ECO:0000313" key="2">
    <source>
        <dbReference type="EMBL" id="ARK30752.1"/>
    </source>
</evidence>
<organism evidence="2 3">
    <name type="scientific">Halalkalibacter krulwichiae</name>
    <dbReference type="NCBI Taxonomy" id="199441"/>
    <lineage>
        <taxon>Bacteria</taxon>
        <taxon>Bacillati</taxon>
        <taxon>Bacillota</taxon>
        <taxon>Bacilli</taxon>
        <taxon>Bacillales</taxon>
        <taxon>Bacillaceae</taxon>
        <taxon>Halalkalibacter</taxon>
    </lineage>
</organism>
<feature type="chain" id="PRO_5010985912" evidence="1">
    <location>
        <begin position="27"/>
        <end position="147"/>
    </location>
</feature>
<dbReference type="EMBL" id="CP020814">
    <property type="protein sequence ID" value="ARK30752.1"/>
    <property type="molecule type" value="Genomic_DNA"/>
</dbReference>
<keyword evidence="1" id="KW-0732">Signal</keyword>
<gene>
    <name evidence="2" type="ORF">BkAM31D_13425</name>
</gene>
<reference evidence="2 3" key="1">
    <citation type="submission" date="2017-04" db="EMBL/GenBank/DDBJ databases">
        <title>Bacillus krulwichiae AM31D Genome sequencing and assembly.</title>
        <authorList>
            <person name="Krulwich T.A."/>
            <person name="Anastor L."/>
            <person name="Ehrlich R."/>
            <person name="Ehrlich G.D."/>
            <person name="Janto B."/>
        </authorList>
    </citation>
    <scope>NUCLEOTIDE SEQUENCE [LARGE SCALE GENOMIC DNA]</scope>
    <source>
        <strain evidence="2 3">AM31D</strain>
    </source>
</reference>
<dbReference type="RefSeq" id="WP_066149566.1">
    <property type="nucleotide sequence ID" value="NZ_CP020814.1"/>
</dbReference>
<protein>
    <submittedName>
        <fullName evidence="2">Uncharacterized protein</fullName>
    </submittedName>
</protein>
<evidence type="ECO:0000256" key="1">
    <source>
        <dbReference type="SAM" id="SignalP"/>
    </source>
</evidence>
<proteinExistence type="predicted"/>
<dbReference type="Proteomes" id="UP000193006">
    <property type="component" value="Chromosome"/>
</dbReference>
<dbReference type="PROSITE" id="PS51257">
    <property type="entry name" value="PROKAR_LIPOPROTEIN"/>
    <property type="match status" value="1"/>
</dbReference>
<dbReference type="AlphaFoldDB" id="A0A1X9MJH2"/>
<dbReference type="STRING" id="199441.BkAM31D_13425"/>
<name>A0A1X9MJH2_9BACI</name>
<accession>A0A1X9MJH2</accession>
<keyword evidence="3" id="KW-1185">Reference proteome</keyword>
<feature type="signal peptide" evidence="1">
    <location>
        <begin position="1"/>
        <end position="26"/>
    </location>
</feature>
<dbReference type="KEGG" id="bkw:BkAM31D_13425"/>
<sequence length="147" mass="17214" precursor="true">MSNKFKFVYSLIIIVVLFLSACGATSTSESVYGTSPDTIDQNLWNDAHMIIDIIEEMMDKKEDTAEEQNEHFAHFRTTYFVNEETFQNELHDSFTQEERIIILQTMSTIMTFRNNIFTLESTGEDELTETLIRLEDFRITADRFQND</sequence>